<dbReference type="GO" id="GO:0004312">
    <property type="term" value="F:fatty acid synthase activity"/>
    <property type="evidence" value="ECO:0007669"/>
    <property type="project" value="InterPro"/>
</dbReference>
<sequence length="325" mass="36628">MGMDLYNSSSAARAVWKGDAHLLTVYSFSIVEIVKDNPEEKTIHFGAVLDMAYDTMDKDGVVNTHPFFAHICTAKYTFSHPHGLLFATQFTQIALVVTEQATFKYMRAKGFVQKDCASAGHSLGEYSALASMVDVLHISALVDVIFYRGIMVQRAIEHDAHSCSNYAMCAVIDTISTCMTMLLEIDNYNVKGQQYVCAGELLALQTMTNVLNYLKVLKINIHKVKEMLGNTVMKCFKRAKEKQQAEGYIKLERGFAIIYLPSIDVFFHSPYLWNGTMPFRACLSKKANPSLLNPDMLIGKYIPKLFVQPFNITHEYAQLIYYQAS</sequence>
<dbReference type="GO" id="GO:0006633">
    <property type="term" value="P:fatty acid biosynthetic process"/>
    <property type="evidence" value="ECO:0007669"/>
    <property type="project" value="InterPro"/>
</dbReference>
<evidence type="ECO:0000313" key="3">
    <source>
        <dbReference type="EMBL" id="KAG2114723.1"/>
    </source>
</evidence>
<dbReference type="GO" id="GO:0005835">
    <property type="term" value="C:fatty acid synthase complex"/>
    <property type="evidence" value="ECO:0007669"/>
    <property type="project" value="InterPro"/>
</dbReference>
<evidence type="ECO:0000313" key="4">
    <source>
        <dbReference type="Proteomes" id="UP000823399"/>
    </source>
</evidence>
<dbReference type="EMBL" id="JABBWM010000009">
    <property type="protein sequence ID" value="KAG2114723.1"/>
    <property type="molecule type" value="Genomic_DNA"/>
</dbReference>
<dbReference type="InterPro" id="IPR016035">
    <property type="entry name" value="Acyl_Trfase/lysoPLipase"/>
</dbReference>
<dbReference type="PANTHER" id="PTHR10982">
    <property type="entry name" value="MALONYL COA-ACYL CARRIER PROTEIN TRANSACYLASE"/>
    <property type="match status" value="1"/>
</dbReference>
<dbReference type="Pfam" id="PF00698">
    <property type="entry name" value="Acyl_transf_1"/>
    <property type="match status" value="1"/>
</dbReference>
<keyword evidence="4" id="KW-1185">Reference proteome</keyword>
<dbReference type="OrthoDB" id="3243207at2759"/>
<protein>
    <submittedName>
        <fullName evidence="3">Acyl transferase domain-containing protein</fullName>
    </submittedName>
</protein>
<comment type="caution">
    <text evidence="3">The sequence shown here is derived from an EMBL/GenBank/DDBJ whole genome shotgun (WGS) entry which is preliminary data.</text>
</comment>
<feature type="domain" description="Malonyl-CoA:ACP transacylase (MAT)" evidence="2">
    <location>
        <begin position="1"/>
        <end position="165"/>
    </location>
</feature>
<dbReference type="Gene3D" id="3.40.366.10">
    <property type="entry name" value="Malonyl-Coenzyme A Acyl Carrier Protein, domain 2"/>
    <property type="match status" value="1"/>
</dbReference>
<dbReference type="PANTHER" id="PTHR10982:SF21">
    <property type="entry name" value="FATTY ACID SYNTHASE SUBUNIT BETA"/>
    <property type="match status" value="1"/>
</dbReference>
<dbReference type="RefSeq" id="XP_041296671.1">
    <property type="nucleotide sequence ID" value="XM_041439635.1"/>
</dbReference>
<accession>A0A9P7FEL0</accession>
<dbReference type="SUPFAM" id="SSF52151">
    <property type="entry name" value="FabD/lysophospholipase-like"/>
    <property type="match status" value="1"/>
</dbReference>
<dbReference type="Proteomes" id="UP000823399">
    <property type="component" value="Unassembled WGS sequence"/>
</dbReference>
<name>A0A9P7FEL0_9AGAM</name>
<keyword evidence="1 3" id="KW-0808">Transferase</keyword>
<dbReference type="InterPro" id="IPR003965">
    <property type="entry name" value="Fatty_acid_synthase"/>
</dbReference>
<dbReference type="InterPro" id="IPR050830">
    <property type="entry name" value="Fungal_FAS"/>
</dbReference>
<dbReference type="GeneID" id="64701894"/>
<dbReference type="InterPro" id="IPR001227">
    <property type="entry name" value="Ac_transferase_dom_sf"/>
</dbReference>
<gene>
    <name evidence="3" type="ORF">F5147DRAFT_743868</name>
</gene>
<evidence type="ECO:0000259" key="2">
    <source>
        <dbReference type="Pfam" id="PF00698"/>
    </source>
</evidence>
<reference evidence="3" key="1">
    <citation type="journal article" date="2020" name="New Phytol.">
        <title>Comparative genomics reveals dynamic genome evolution in host specialist ectomycorrhizal fungi.</title>
        <authorList>
            <person name="Lofgren L.A."/>
            <person name="Nguyen N.H."/>
            <person name="Vilgalys R."/>
            <person name="Ruytinx J."/>
            <person name="Liao H.L."/>
            <person name="Branco S."/>
            <person name="Kuo A."/>
            <person name="LaButti K."/>
            <person name="Lipzen A."/>
            <person name="Andreopoulos W."/>
            <person name="Pangilinan J."/>
            <person name="Riley R."/>
            <person name="Hundley H."/>
            <person name="Na H."/>
            <person name="Barry K."/>
            <person name="Grigoriev I.V."/>
            <person name="Stajich J.E."/>
            <person name="Kennedy P.G."/>
        </authorList>
    </citation>
    <scope>NUCLEOTIDE SEQUENCE</scope>
    <source>
        <strain evidence="3">FC423</strain>
    </source>
</reference>
<organism evidence="3 4">
    <name type="scientific">Suillus discolor</name>
    <dbReference type="NCBI Taxonomy" id="1912936"/>
    <lineage>
        <taxon>Eukaryota</taxon>
        <taxon>Fungi</taxon>
        <taxon>Dikarya</taxon>
        <taxon>Basidiomycota</taxon>
        <taxon>Agaricomycotina</taxon>
        <taxon>Agaricomycetes</taxon>
        <taxon>Agaricomycetidae</taxon>
        <taxon>Boletales</taxon>
        <taxon>Suillineae</taxon>
        <taxon>Suillaceae</taxon>
        <taxon>Suillus</taxon>
    </lineage>
</organism>
<dbReference type="InterPro" id="IPR014043">
    <property type="entry name" value="Acyl_transferase_dom"/>
</dbReference>
<dbReference type="PRINTS" id="PR01483">
    <property type="entry name" value="FASYNTHASE"/>
</dbReference>
<dbReference type="AlphaFoldDB" id="A0A9P7FEL0"/>
<proteinExistence type="predicted"/>
<evidence type="ECO:0000256" key="1">
    <source>
        <dbReference type="ARBA" id="ARBA00022679"/>
    </source>
</evidence>